<protein>
    <submittedName>
        <fullName evidence="3">Orf21 putative lipoprotein</fullName>
    </submittedName>
</protein>
<proteinExistence type="predicted"/>
<evidence type="ECO:0000313" key="3">
    <source>
        <dbReference type="EMBL" id="SPL63399.1"/>
    </source>
</evidence>
<evidence type="ECO:0000256" key="1">
    <source>
        <dbReference type="SAM" id="SignalP"/>
    </source>
</evidence>
<dbReference type="Proteomes" id="UP000574931">
    <property type="component" value="Unassembled WGS sequence"/>
</dbReference>
<sequence length="123" mass="13276">MKTMLLAIGLVALSTAGAFAAEPAKMMDSQSGKILTTPKGMTLYTFDKDEGGKSSCDAKCLKMWPAFHADKGAKSDGDFSVVKATDGKDMWAYKGMPLYRYHDDMKMGDVKGDGKGGVWHVVK</sequence>
<feature type="signal peptide" evidence="1">
    <location>
        <begin position="1"/>
        <end position="20"/>
    </location>
</feature>
<keyword evidence="3" id="KW-0449">Lipoprotein</keyword>
<dbReference type="EMBL" id="OOFM01000004">
    <property type="protein sequence ID" value="SPL63399.1"/>
    <property type="molecule type" value="Genomic_DNA"/>
</dbReference>
<dbReference type="InterPro" id="IPR014558">
    <property type="entry name" value="UCP029720"/>
</dbReference>
<dbReference type="Proteomes" id="UP000246073">
    <property type="component" value="Unassembled WGS sequence"/>
</dbReference>
<reference evidence="3" key="1">
    <citation type="submission" date="2017-12" db="EMBL/GenBank/DDBJ databases">
        <authorList>
            <person name="Hurst M.R.H."/>
        </authorList>
    </citation>
    <scope>NUCLEOTIDE SEQUENCE [LARGE SCALE GENOMIC DNA]</scope>
    <source>
        <strain evidence="3">FI11154</strain>
    </source>
</reference>
<reference evidence="2 5" key="3">
    <citation type="submission" date="2020-05" db="EMBL/GenBank/DDBJ databases">
        <title>Draft Genome Sequence of Ochrobactrum soli Isolated from Stable Fly Gut.</title>
        <authorList>
            <person name="Pileggi M.T."/>
            <person name="Vazhakkala L.J."/>
            <person name="Wong C.N."/>
        </authorList>
    </citation>
    <scope>NUCLEOTIDE SEQUENCE [LARGE SCALE GENOMIC DNA]</scope>
    <source>
        <strain evidence="2 5">MTP-C0764</strain>
    </source>
</reference>
<evidence type="ECO:0000313" key="2">
    <source>
        <dbReference type="EMBL" id="NNU62382.1"/>
    </source>
</evidence>
<name>A0A2P9HH39_9HYPH</name>
<dbReference type="PIRSF" id="PIRSF029720">
    <property type="entry name" value="UCP029720"/>
    <property type="match status" value="1"/>
</dbReference>
<dbReference type="InterPro" id="IPR005297">
    <property type="entry name" value="Lipoprotein_repeat"/>
</dbReference>
<dbReference type="AlphaFoldDB" id="A0A2P9HH39"/>
<dbReference type="Pfam" id="PF03640">
    <property type="entry name" value="Lipoprotein_15"/>
    <property type="match status" value="2"/>
</dbReference>
<organism evidence="3 4">
    <name type="scientific">Ochrobactrum soli</name>
    <dbReference type="NCBI Taxonomy" id="2448455"/>
    <lineage>
        <taxon>Bacteria</taxon>
        <taxon>Pseudomonadati</taxon>
        <taxon>Pseudomonadota</taxon>
        <taxon>Alphaproteobacteria</taxon>
        <taxon>Hyphomicrobiales</taxon>
        <taxon>Brucellaceae</taxon>
        <taxon>Brucella/Ochrobactrum group</taxon>
        <taxon>Ochrobactrum</taxon>
    </lineage>
</organism>
<accession>A0A2P9HH39</accession>
<dbReference type="RefSeq" id="WP_109367332.1">
    <property type="nucleotide sequence ID" value="NZ_JABFCY010000013.1"/>
</dbReference>
<evidence type="ECO:0000313" key="4">
    <source>
        <dbReference type="Proteomes" id="UP000246073"/>
    </source>
</evidence>
<feature type="chain" id="PRO_5044578353" evidence="1">
    <location>
        <begin position="21"/>
        <end position="123"/>
    </location>
</feature>
<dbReference type="PANTHER" id="PTHR39335:SF1">
    <property type="entry name" value="BLL4220 PROTEIN"/>
    <property type="match status" value="1"/>
</dbReference>
<dbReference type="PANTHER" id="PTHR39335">
    <property type="entry name" value="BLL4220 PROTEIN"/>
    <property type="match status" value="1"/>
</dbReference>
<keyword evidence="1" id="KW-0732">Signal</keyword>
<keyword evidence="5" id="KW-1185">Reference proteome</keyword>
<dbReference type="EMBL" id="JABFCY010000013">
    <property type="protein sequence ID" value="NNU62382.1"/>
    <property type="molecule type" value="Genomic_DNA"/>
</dbReference>
<dbReference type="GO" id="GO:0043448">
    <property type="term" value="P:alkane catabolic process"/>
    <property type="evidence" value="ECO:0007669"/>
    <property type="project" value="TreeGrafter"/>
</dbReference>
<gene>
    <name evidence="2" type="ORF">HKX02_19285</name>
    <name evidence="3" type="ORF">OHAE_3331</name>
</gene>
<reference evidence="4" key="2">
    <citation type="submission" date="2017-12" db="EMBL/GenBank/DDBJ databases">
        <authorList>
            <person name="Diaz M."/>
        </authorList>
    </citation>
    <scope>NUCLEOTIDE SEQUENCE [LARGE SCALE GENOMIC DNA]</scope>
    <source>
        <strain evidence="4">FI11154</strain>
    </source>
</reference>
<evidence type="ECO:0000313" key="5">
    <source>
        <dbReference type="Proteomes" id="UP000574931"/>
    </source>
</evidence>